<dbReference type="EMBL" id="PYLW01000001">
    <property type="protein sequence ID" value="PSV99880.1"/>
    <property type="molecule type" value="Genomic_DNA"/>
</dbReference>
<comment type="caution">
    <text evidence="1">The sequence shown here is derived from an EMBL/GenBank/DDBJ whole genome shotgun (WGS) entry which is preliminary data.</text>
</comment>
<gene>
    <name evidence="1" type="ORF">C9I88_01625</name>
    <name evidence="2" type="ORF">C9J52_19670</name>
</gene>
<dbReference type="EMBL" id="PYOP01000057">
    <property type="protein sequence ID" value="PSW90503.1"/>
    <property type="molecule type" value="Genomic_DNA"/>
</dbReference>
<sequence length="117" mass="13269">MNIIEFKLGNITYHFTVSKQQEALLSLTDEVTIDLATWQGFSEALDASILKAIPEALTPPSTQEIKHAQTIAHELNLSLPENYTKQVIVCRQFIQQHLIAHQRLLSMFNNVKGKLLK</sequence>
<organism evidence="1 4">
    <name type="scientific">Photobacterium iliopiscarium</name>
    <dbReference type="NCBI Taxonomy" id="56192"/>
    <lineage>
        <taxon>Bacteria</taxon>
        <taxon>Pseudomonadati</taxon>
        <taxon>Pseudomonadota</taxon>
        <taxon>Gammaproteobacteria</taxon>
        <taxon>Vibrionales</taxon>
        <taxon>Vibrionaceae</taxon>
        <taxon>Photobacterium</taxon>
    </lineage>
</organism>
<evidence type="ECO:0000313" key="1">
    <source>
        <dbReference type="EMBL" id="PSV99880.1"/>
    </source>
</evidence>
<dbReference type="OrthoDB" id="5916880at2"/>
<evidence type="ECO:0000313" key="3">
    <source>
        <dbReference type="Proteomes" id="UP000241190"/>
    </source>
</evidence>
<proteinExistence type="predicted"/>
<evidence type="ECO:0000313" key="4">
    <source>
        <dbReference type="Proteomes" id="UP000241954"/>
    </source>
</evidence>
<protein>
    <submittedName>
        <fullName evidence="1">Uncharacterized protein</fullName>
    </submittedName>
</protein>
<dbReference type="GeneID" id="93548856"/>
<dbReference type="Proteomes" id="UP000241190">
    <property type="component" value="Unassembled WGS sequence"/>
</dbReference>
<name>A0A0D8NZC2_9GAMM</name>
<keyword evidence="3" id="KW-1185">Reference proteome</keyword>
<accession>A0A0D8NZC2</accession>
<dbReference type="AlphaFoldDB" id="A0A0D8NZC2"/>
<dbReference type="RefSeq" id="WP_045038861.1">
    <property type="nucleotide sequence ID" value="NZ_JZSR01000066.1"/>
</dbReference>
<reference evidence="1 4" key="1">
    <citation type="submission" date="2018-01" db="EMBL/GenBank/DDBJ databases">
        <title>Whole genome sequencing of Histamine producing bacteria.</title>
        <authorList>
            <person name="Butler K."/>
        </authorList>
    </citation>
    <scope>NUCLEOTIDE SEQUENCE [LARGE SCALE GENOMIC DNA]</scope>
    <source>
        <strain evidence="2 3">ATCC 51761</strain>
        <strain evidence="1 4">NCIMB 13481</strain>
    </source>
</reference>
<dbReference type="Proteomes" id="UP000241954">
    <property type="component" value="Unassembled WGS sequence"/>
</dbReference>
<evidence type="ECO:0000313" key="2">
    <source>
        <dbReference type="EMBL" id="PSW90503.1"/>
    </source>
</evidence>